<dbReference type="InterPro" id="IPR043918">
    <property type="entry name" value="DUF5760"/>
</dbReference>
<accession>A0A6C0BR78</accession>
<organism evidence="2">
    <name type="scientific">viral metagenome</name>
    <dbReference type="NCBI Taxonomy" id="1070528"/>
    <lineage>
        <taxon>unclassified sequences</taxon>
        <taxon>metagenomes</taxon>
        <taxon>organismal metagenomes</taxon>
    </lineage>
</organism>
<sequence length="117" mass="13764">MDQNTFVDSIKKWVILDNKLKILNDKCKEIREEKNEVSDKINLFVEENNLDDNVVEITGGKLKFTKNKTQGAITYKLLEKCLSDLFQEDQVDRIIEHIKTSRETTIVPEIKRYFSKI</sequence>
<dbReference type="EMBL" id="MN739235">
    <property type="protein sequence ID" value="QHS94945.1"/>
    <property type="molecule type" value="Genomic_DNA"/>
</dbReference>
<protein>
    <submittedName>
        <fullName evidence="2">Uncharacterized protein</fullName>
    </submittedName>
</protein>
<evidence type="ECO:0000256" key="1">
    <source>
        <dbReference type="SAM" id="Coils"/>
    </source>
</evidence>
<dbReference type="Pfam" id="PF19064">
    <property type="entry name" value="DUF5760"/>
    <property type="match status" value="1"/>
</dbReference>
<keyword evidence="1" id="KW-0175">Coiled coil</keyword>
<proteinExistence type="predicted"/>
<dbReference type="AlphaFoldDB" id="A0A6C0BR78"/>
<reference evidence="2" key="1">
    <citation type="journal article" date="2020" name="Nature">
        <title>Giant virus diversity and host interactions through global metagenomics.</title>
        <authorList>
            <person name="Schulz F."/>
            <person name="Roux S."/>
            <person name="Paez-Espino D."/>
            <person name="Jungbluth S."/>
            <person name="Walsh D.A."/>
            <person name="Denef V.J."/>
            <person name="McMahon K.D."/>
            <person name="Konstantinidis K.T."/>
            <person name="Eloe-Fadrosh E.A."/>
            <person name="Kyrpides N.C."/>
            <person name="Woyke T."/>
        </authorList>
    </citation>
    <scope>NUCLEOTIDE SEQUENCE</scope>
    <source>
        <strain evidence="2">GVMAG-M-3300018428-16</strain>
    </source>
</reference>
<evidence type="ECO:0000313" key="2">
    <source>
        <dbReference type="EMBL" id="QHS94945.1"/>
    </source>
</evidence>
<feature type="coiled-coil region" evidence="1">
    <location>
        <begin position="20"/>
        <end position="47"/>
    </location>
</feature>
<name>A0A6C0BR78_9ZZZZ</name>